<dbReference type="InterPro" id="IPR028005">
    <property type="entry name" value="AcTrfase_ESCO_Znf_dom"/>
</dbReference>
<evidence type="ECO:0000256" key="1">
    <source>
        <dbReference type="ARBA" id="ARBA00004123"/>
    </source>
</evidence>
<feature type="region of interest" description="Disordered" evidence="10">
    <location>
        <begin position="88"/>
        <end position="108"/>
    </location>
</feature>
<comment type="subcellular location">
    <subcellularLocation>
        <location evidence="1">Nucleus</location>
    </subcellularLocation>
</comment>
<evidence type="ECO:0000256" key="2">
    <source>
        <dbReference type="ARBA" id="ARBA00005816"/>
    </source>
</evidence>
<proteinExistence type="inferred from homology"/>
<evidence type="ECO:0000259" key="11">
    <source>
        <dbReference type="PROSITE" id="PS51186"/>
    </source>
</evidence>
<evidence type="ECO:0000256" key="7">
    <source>
        <dbReference type="ARBA" id="ARBA00023242"/>
    </source>
</evidence>
<keyword evidence="8" id="KW-0131">Cell cycle</keyword>
<dbReference type="CDD" id="cd04301">
    <property type="entry name" value="NAT_SF"/>
    <property type="match status" value="1"/>
</dbReference>
<keyword evidence="3" id="KW-0808">Transferase</keyword>
<name>A0A9W7XGF1_9FUNG</name>
<dbReference type="Pfam" id="PF13878">
    <property type="entry name" value="zf-C2H2_3"/>
    <property type="match status" value="1"/>
</dbReference>
<comment type="caution">
    <text evidence="12">The sequence shown here is derived from an EMBL/GenBank/DDBJ whole genome shotgun (WGS) entry which is preliminary data.</text>
</comment>
<keyword evidence="7" id="KW-0539">Nucleus</keyword>
<keyword evidence="9" id="KW-0012">Acyltransferase</keyword>
<dbReference type="GO" id="GO:0000785">
    <property type="term" value="C:chromatin"/>
    <property type="evidence" value="ECO:0007669"/>
    <property type="project" value="TreeGrafter"/>
</dbReference>
<evidence type="ECO:0000256" key="8">
    <source>
        <dbReference type="ARBA" id="ARBA00023306"/>
    </source>
</evidence>
<keyword evidence="13" id="KW-1185">Reference proteome</keyword>
<sequence>MEHESQPVEKLLRATAVRVTYGSSPRSKATAKAGAATNTAVKQPLSLSLRQITGSTAAKPLADAGSLELYQSPAVKRRRVAKAEDCLIGGDSSETDSDEDSKKHKGAAKRTLVQMSLFSKRPVSAEDYMEPRNTSLLDQCFSKKKSNLRSSKNNYNSSSNSVGNGVKKEQTFLDFGQKPIAPDPCKQCGMAFQRGRKEDEELHSKYHRSWIRRQSRLLVWNACTESGNDAAKSSDIIIVDCQTCTKRELQRGLEIINVVNDCLGAVKLELSDLTKKQRKLFLHVSLSGNKIDGCVLAEMIAGAHRLVAGDACQPIACLESEISATCGISRIWVAPDARRSGVASRLIDAVRMHFVYGCSVPLDEIAFTQPTADGLALGRRIFGRKDFLVYTES</sequence>
<keyword evidence="4" id="KW-0479">Metal-binding</keyword>
<evidence type="ECO:0000313" key="12">
    <source>
        <dbReference type="EMBL" id="KAJ1642350.1"/>
    </source>
</evidence>
<protein>
    <recommendedName>
        <fullName evidence="11">N-acetyltransferase domain-containing protein</fullName>
    </recommendedName>
</protein>
<dbReference type="Proteomes" id="UP001145021">
    <property type="component" value="Unassembled WGS sequence"/>
</dbReference>
<keyword evidence="6" id="KW-0862">Zinc</keyword>
<accession>A0A9W7XGF1</accession>
<dbReference type="InterPro" id="IPR016181">
    <property type="entry name" value="Acyl_CoA_acyltransferase"/>
</dbReference>
<evidence type="ECO:0000256" key="3">
    <source>
        <dbReference type="ARBA" id="ARBA00022679"/>
    </source>
</evidence>
<evidence type="ECO:0000256" key="10">
    <source>
        <dbReference type="SAM" id="MobiDB-lite"/>
    </source>
</evidence>
<organism evidence="12 13">
    <name type="scientific">Coemansia asiatica</name>
    <dbReference type="NCBI Taxonomy" id="1052880"/>
    <lineage>
        <taxon>Eukaryota</taxon>
        <taxon>Fungi</taxon>
        <taxon>Fungi incertae sedis</taxon>
        <taxon>Zoopagomycota</taxon>
        <taxon>Kickxellomycotina</taxon>
        <taxon>Kickxellomycetes</taxon>
        <taxon>Kickxellales</taxon>
        <taxon>Kickxellaceae</taxon>
        <taxon>Coemansia</taxon>
    </lineage>
</organism>
<evidence type="ECO:0000256" key="4">
    <source>
        <dbReference type="ARBA" id="ARBA00022723"/>
    </source>
</evidence>
<dbReference type="PANTHER" id="PTHR45884:SF2">
    <property type="entry name" value="N-ACETYLTRANSFERASE ECO"/>
    <property type="match status" value="1"/>
</dbReference>
<evidence type="ECO:0000313" key="13">
    <source>
        <dbReference type="Proteomes" id="UP001145021"/>
    </source>
</evidence>
<dbReference type="Gene3D" id="3.40.630.30">
    <property type="match status" value="1"/>
</dbReference>
<dbReference type="GO" id="GO:0005634">
    <property type="term" value="C:nucleus"/>
    <property type="evidence" value="ECO:0007669"/>
    <property type="project" value="UniProtKB-SubCell"/>
</dbReference>
<reference evidence="12" key="1">
    <citation type="submission" date="2022-07" db="EMBL/GenBank/DDBJ databases">
        <title>Phylogenomic reconstructions and comparative analyses of Kickxellomycotina fungi.</title>
        <authorList>
            <person name="Reynolds N.K."/>
            <person name="Stajich J.E."/>
            <person name="Barry K."/>
            <person name="Grigoriev I.V."/>
            <person name="Crous P."/>
            <person name="Smith M.E."/>
        </authorList>
    </citation>
    <scope>NUCLEOTIDE SEQUENCE</scope>
    <source>
        <strain evidence="12">NBRC 105413</strain>
    </source>
</reference>
<dbReference type="AlphaFoldDB" id="A0A9W7XGF1"/>
<dbReference type="GO" id="GO:0061733">
    <property type="term" value="F:protein-lysine-acetyltransferase activity"/>
    <property type="evidence" value="ECO:0007669"/>
    <property type="project" value="TreeGrafter"/>
</dbReference>
<dbReference type="Pfam" id="PF13880">
    <property type="entry name" value="Acetyltransf_13"/>
    <property type="match status" value="1"/>
</dbReference>
<dbReference type="GO" id="GO:0007064">
    <property type="term" value="P:mitotic sister chromatid cohesion"/>
    <property type="evidence" value="ECO:0007669"/>
    <property type="project" value="TreeGrafter"/>
</dbReference>
<feature type="domain" description="N-acetyltransferase" evidence="11">
    <location>
        <begin position="268"/>
        <end position="393"/>
    </location>
</feature>
<dbReference type="SUPFAM" id="SSF55729">
    <property type="entry name" value="Acyl-CoA N-acyltransferases (Nat)"/>
    <property type="match status" value="1"/>
</dbReference>
<comment type="similarity">
    <text evidence="2">Belongs to the acetyltransferase family. ECO subfamily.</text>
</comment>
<dbReference type="GO" id="GO:0008270">
    <property type="term" value="F:zinc ion binding"/>
    <property type="evidence" value="ECO:0007669"/>
    <property type="project" value="UniProtKB-KW"/>
</dbReference>
<keyword evidence="5" id="KW-0863">Zinc-finger</keyword>
<dbReference type="PANTHER" id="PTHR45884">
    <property type="entry name" value="N-ACETYLTRANSFERASE ECO"/>
    <property type="match status" value="1"/>
</dbReference>
<evidence type="ECO:0000256" key="5">
    <source>
        <dbReference type="ARBA" id="ARBA00022771"/>
    </source>
</evidence>
<dbReference type="InterPro" id="IPR028009">
    <property type="entry name" value="ESCO_Acetyltransf_dom"/>
</dbReference>
<evidence type="ECO:0000256" key="9">
    <source>
        <dbReference type="ARBA" id="ARBA00023315"/>
    </source>
</evidence>
<evidence type="ECO:0000256" key="6">
    <source>
        <dbReference type="ARBA" id="ARBA00022833"/>
    </source>
</evidence>
<dbReference type="PROSITE" id="PS51186">
    <property type="entry name" value="GNAT"/>
    <property type="match status" value="1"/>
</dbReference>
<gene>
    <name evidence="12" type="ORF">LPJ64_005801</name>
</gene>
<dbReference type="InterPro" id="IPR000182">
    <property type="entry name" value="GNAT_dom"/>
</dbReference>
<dbReference type="EMBL" id="JANBOH010000419">
    <property type="protein sequence ID" value="KAJ1642350.1"/>
    <property type="molecule type" value="Genomic_DNA"/>
</dbReference>